<dbReference type="Pfam" id="PF00482">
    <property type="entry name" value="T2SSF"/>
    <property type="match status" value="2"/>
</dbReference>
<dbReference type="NCBIfam" id="NF041012">
    <property type="entry name" value="T4P_ComGB"/>
    <property type="match status" value="1"/>
</dbReference>
<evidence type="ECO:0000256" key="7">
    <source>
        <dbReference type="SAM" id="Phobius"/>
    </source>
</evidence>
<keyword evidence="5 7" id="KW-1133">Transmembrane helix</keyword>
<dbReference type="InterPro" id="IPR047692">
    <property type="entry name" value="T4P_ComGB"/>
</dbReference>
<evidence type="ECO:0000256" key="1">
    <source>
        <dbReference type="ARBA" id="ARBA00004651"/>
    </source>
</evidence>
<feature type="transmembrane region" description="Helical" evidence="7">
    <location>
        <begin position="322"/>
        <end position="344"/>
    </location>
</feature>
<evidence type="ECO:0000256" key="4">
    <source>
        <dbReference type="ARBA" id="ARBA00022692"/>
    </source>
</evidence>
<organism evidence="9 10">
    <name type="scientific">Salinicoccus halitifaciens</name>
    <dbReference type="NCBI Taxonomy" id="1073415"/>
    <lineage>
        <taxon>Bacteria</taxon>
        <taxon>Bacillati</taxon>
        <taxon>Bacillota</taxon>
        <taxon>Bacilli</taxon>
        <taxon>Bacillales</taxon>
        <taxon>Staphylococcaceae</taxon>
        <taxon>Salinicoccus</taxon>
    </lineage>
</organism>
<name>A0ABV2E6J5_9STAP</name>
<evidence type="ECO:0000313" key="9">
    <source>
        <dbReference type="EMBL" id="MET3110042.1"/>
    </source>
</evidence>
<keyword evidence="3" id="KW-1003">Cell membrane</keyword>
<gene>
    <name evidence="9" type="ORF">ABHD89_000430</name>
</gene>
<evidence type="ECO:0000313" key="10">
    <source>
        <dbReference type="Proteomes" id="UP001549019"/>
    </source>
</evidence>
<evidence type="ECO:0000256" key="6">
    <source>
        <dbReference type="ARBA" id="ARBA00023136"/>
    </source>
</evidence>
<comment type="subcellular location">
    <subcellularLocation>
        <location evidence="1">Cell membrane</location>
        <topology evidence="1">Multi-pass membrane protein</topology>
    </subcellularLocation>
</comment>
<dbReference type="InterPro" id="IPR018076">
    <property type="entry name" value="T2SS_GspF_dom"/>
</dbReference>
<comment type="similarity">
    <text evidence="2">Belongs to the GSP F family.</text>
</comment>
<reference evidence="9 10" key="1">
    <citation type="submission" date="2024-05" db="EMBL/GenBank/DDBJ databases">
        <title>Genomic Encyclopedia of Type Strains, Phase IV (KMG-IV): sequencing the most valuable type-strain genomes for metagenomic binning, comparative biology and taxonomic classification.</title>
        <authorList>
            <person name="Goeker M."/>
        </authorList>
    </citation>
    <scope>NUCLEOTIDE SEQUENCE [LARGE SCALE GENOMIC DNA]</scope>
    <source>
        <strain evidence="9 10">DSM 25286</strain>
    </source>
</reference>
<evidence type="ECO:0000256" key="3">
    <source>
        <dbReference type="ARBA" id="ARBA00022475"/>
    </source>
</evidence>
<dbReference type="EMBL" id="JBDZDV010000001">
    <property type="protein sequence ID" value="MET3110042.1"/>
    <property type="molecule type" value="Genomic_DNA"/>
</dbReference>
<accession>A0ABV2E6J5</accession>
<dbReference type="Proteomes" id="UP001549019">
    <property type="component" value="Unassembled WGS sequence"/>
</dbReference>
<dbReference type="PRINTS" id="PR00812">
    <property type="entry name" value="BCTERIALGSPF"/>
</dbReference>
<feature type="transmembrane region" description="Helical" evidence="7">
    <location>
        <begin position="171"/>
        <end position="190"/>
    </location>
</feature>
<comment type="caution">
    <text evidence="9">The sequence shown here is derived from an EMBL/GenBank/DDBJ whole genome shotgun (WGS) entry which is preliminary data.</text>
</comment>
<feature type="domain" description="Type II secretion system protein GspF" evidence="8">
    <location>
        <begin position="220"/>
        <end position="342"/>
    </location>
</feature>
<keyword evidence="4 7" id="KW-0812">Transmembrane</keyword>
<evidence type="ECO:0000256" key="5">
    <source>
        <dbReference type="ARBA" id="ARBA00022989"/>
    </source>
</evidence>
<dbReference type="Gene3D" id="1.20.81.30">
    <property type="entry name" value="Type II secretion system (T2SS), domain F"/>
    <property type="match status" value="2"/>
</dbReference>
<dbReference type="InterPro" id="IPR042094">
    <property type="entry name" value="T2SS_GspF_sf"/>
</dbReference>
<dbReference type="RefSeq" id="WP_230820654.1">
    <property type="nucleotide sequence ID" value="NZ_JAJNCU010000001.1"/>
</dbReference>
<feature type="transmembrane region" description="Helical" evidence="7">
    <location>
        <begin position="118"/>
        <end position="139"/>
    </location>
</feature>
<dbReference type="PANTHER" id="PTHR30012:SF0">
    <property type="entry name" value="TYPE II SECRETION SYSTEM PROTEIN F-RELATED"/>
    <property type="match status" value="1"/>
</dbReference>
<keyword evidence="10" id="KW-1185">Reference proteome</keyword>
<dbReference type="PANTHER" id="PTHR30012">
    <property type="entry name" value="GENERAL SECRETION PATHWAY PROTEIN"/>
    <property type="match status" value="1"/>
</dbReference>
<protein>
    <submittedName>
        <fullName evidence="9">Competence protein ComGB</fullName>
    </submittedName>
</protein>
<dbReference type="InterPro" id="IPR003004">
    <property type="entry name" value="GspF/PilC"/>
</dbReference>
<proteinExistence type="inferred from homology"/>
<evidence type="ECO:0000256" key="2">
    <source>
        <dbReference type="ARBA" id="ARBA00005745"/>
    </source>
</evidence>
<keyword evidence="6 7" id="KW-0472">Membrane</keyword>
<sequence>MKSSFFTARNSNKLKNYDAHFLLKLSALMNSGFTMYNALKFLLEQYDVLKQGTKEEAGRMIDEGEKLSEILKVLGFGKSIIMQITFAEIHGEMINNLKESSLYLENRRATASKLIKAVQYPVVLISIFIVMLIVLNYTVIPQFQSLYVSVGAEADGVVSILTLLLEILPGAVMIGLTGVAALAFLIYVIIKYAPVGGQLNILLKFPLVKFYVMNYHTYRFSREFGYFINNGLEVKEIITLFKNQSLSVHLSYIASLIENDLNRGDSLSVAVSHIPALDDKLATFISHGELNSEVGKELIIFSEYTLEKIIMRIENLTKKIQPVIFTVLGALIVCLYLVIVLPIFQMMSVVG</sequence>
<feature type="domain" description="Type II secretion system protein GspF" evidence="8">
    <location>
        <begin position="21"/>
        <end position="141"/>
    </location>
</feature>
<evidence type="ECO:0000259" key="8">
    <source>
        <dbReference type="Pfam" id="PF00482"/>
    </source>
</evidence>